<dbReference type="VEuPathDB" id="MicrosporidiaDB:A0H76_2502"/>
<dbReference type="GO" id="GO:0006887">
    <property type="term" value="P:exocytosis"/>
    <property type="evidence" value="ECO:0007669"/>
    <property type="project" value="UniProtKB-KW"/>
</dbReference>
<evidence type="ECO:0000256" key="1">
    <source>
        <dbReference type="ARBA" id="ARBA00009447"/>
    </source>
</evidence>
<dbReference type="AlphaFoldDB" id="A0A1X0QJR7"/>
<feature type="coiled-coil region" evidence="4">
    <location>
        <begin position="67"/>
        <end position="94"/>
    </location>
</feature>
<evidence type="ECO:0000313" key="5">
    <source>
        <dbReference type="EMBL" id="ORE00012.1"/>
    </source>
</evidence>
<evidence type="ECO:0000256" key="2">
    <source>
        <dbReference type="ARBA" id="ARBA00022448"/>
    </source>
</evidence>
<dbReference type="GO" id="GO:0000145">
    <property type="term" value="C:exocyst"/>
    <property type="evidence" value="ECO:0007669"/>
    <property type="project" value="InterPro"/>
</dbReference>
<evidence type="ECO:0000313" key="6">
    <source>
        <dbReference type="Proteomes" id="UP000192501"/>
    </source>
</evidence>
<dbReference type="InterPro" id="IPR042532">
    <property type="entry name" value="EXOC3/Sec6_C"/>
</dbReference>
<proteinExistence type="inferred from homology"/>
<keyword evidence="4" id="KW-0175">Coiled coil</keyword>
<evidence type="ECO:0000256" key="4">
    <source>
        <dbReference type="SAM" id="Coils"/>
    </source>
</evidence>
<dbReference type="EMBL" id="LTAI01000078">
    <property type="protein sequence ID" value="ORE00012.1"/>
    <property type="molecule type" value="Genomic_DNA"/>
</dbReference>
<dbReference type="VEuPathDB" id="MicrosporidiaDB:HERIO_230"/>
<dbReference type="VEuPathDB" id="MicrosporidiaDB:HERIO_229"/>
<dbReference type="GO" id="GO:0000149">
    <property type="term" value="F:SNARE binding"/>
    <property type="evidence" value="ECO:0007669"/>
    <property type="project" value="TreeGrafter"/>
</dbReference>
<dbReference type="PANTHER" id="PTHR21292">
    <property type="entry name" value="EXOCYST COMPLEX COMPONENT SEC6-RELATED"/>
    <property type="match status" value="1"/>
</dbReference>
<sequence>MQGEKQNSSESKSSLYNDKSKAYVEKVIMDLSEVLRQPSDIDSKLEMLEAEAKDNYEIHQNKFNTKISNAYSQIKNLNNNFDKLKLNLKLFENKKNQNIQILEDFSGLIKDYKTISSICVAHQRFFKIKNFIEKLNNINDDLTDDDLLIYHNRVYQDEEFACELQQYNYELLPDDLSRVENAKEIIQKKSLEFTLILMELIKDFINNYKSISHINEIVDREEKRDELTRMAIEGDKGKDPVLTQVAKMYPRYITRNVKNLKVKLIKVIKSSIREKFNTEGKSFISNLDFVLKDLVFINKKINLDFFLFDDFLLEYHKNLRNGIKRNVDNMDAGEILKLVEFKTDYYNLIETKFNKIAESLGERLIDGENVLLEKYSKAASQKLKGWIENITKSELERFRRRDKELNRDENDKLISPGFINLLQLIKVQLEPITFNKNVFLYIAKTVYDYCNEFKENICEAIEADFVPTCKNKSMPGYEDYCIMFGNSGLKLTQYITSLPQCQSDEIRELGNVFIGILKFANHFLSEFVIFTCNPAFKKIFTSSWNESFKVFLVTIDDFLTDYSAVMSDFTFNTFCNELCSCITSAYFKRLNEKNVVIDVNSGENIRNDYNRLLKVFDKFLPSENLEVELSPLIKLIPLFTVNDPDMISLELKSLIMSTENIDIKMIENIITQRSNLYEKTKLKMIEKLRVIYEQTANQKKKLFN</sequence>
<organism evidence="5 6">
    <name type="scientific">Hepatospora eriocheir</name>
    <dbReference type="NCBI Taxonomy" id="1081669"/>
    <lineage>
        <taxon>Eukaryota</taxon>
        <taxon>Fungi</taxon>
        <taxon>Fungi incertae sedis</taxon>
        <taxon>Microsporidia</taxon>
        <taxon>Hepatosporidae</taxon>
        <taxon>Hepatospora</taxon>
    </lineage>
</organism>
<dbReference type="PANTHER" id="PTHR21292:SF1">
    <property type="entry name" value="EXOCYST COMPLEX COMPONENT 3"/>
    <property type="match status" value="1"/>
</dbReference>
<keyword evidence="3" id="KW-0268">Exocytosis</keyword>
<keyword evidence="2" id="KW-0813">Transport</keyword>
<dbReference type="Pfam" id="PF06046">
    <property type="entry name" value="Sec6"/>
    <property type="match status" value="1"/>
</dbReference>
<gene>
    <name evidence="5" type="primary">SEC6</name>
    <name evidence="5" type="ORF">A0H76_2502</name>
</gene>
<accession>A0A1X0QJR7</accession>
<evidence type="ECO:0000256" key="3">
    <source>
        <dbReference type="ARBA" id="ARBA00022483"/>
    </source>
</evidence>
<name>A0A1X0QJR7_9MICR</name>
<dbReference type="InterPro" id="IPR010326">
    <property type="entry name" value="EXOC3/Sec6"/>
</dbReference>
<dbReference type="Proteomes" id="UP000192501">
    <property type="component" value="Unassembled WGS sequence"/>
</dbReference>
<comment type="caution">
    <text evidence="5">The sequence shown here is derived from an EMBL/GenBank/DDBJ whole genome shotgun (WGS) entry which is preliminary data.</text>
</comment>
<protein>
    <submittedName>
        <fullName evidence="5">SEC6</fullName>
    </submittedName>
</protein>
<reference evidence="5 6" key="1">
    <citation type="journal article" date="2017" name="Environ. Microbiol.">
        <title>Decay of the glycolytic pathway and adaptation to intranuclear parasitism within Enterocytozoonidae microsporidia.</title>
        <authorList>
            <person name="Wiredu Boakye D."/>
            <person name="Jaroenlak P."/>
            <person name="Prachumwat A."/>
            <person name="Williams T.A."/>
            <person name="Bateman K.S."/>
            <person name="Itsathitphaisarn O."/>
            <person name="Sritunyalucksana K."/>
            <person name="Paszkiewicz K.H."/>
            <person name="Moore K.A."/>
            <person name="Stentiford G.D."/>
            <person name="Williams B.A."/>
        </authorList>
    </citation>
    <scope>NUCLEOTIDE SEQUENCE [LARGE SCALE GENOMIC DNA]</scope>
    <source>
        <strain evidence="6">canceri</strain>
    </source>
</reference>
<dbReference type="Gene3D" id="1.10.357.70">
    <property type="entry name" value="Exocyst complex component Sec6, C-terminal domain"/>
    <property type="match status" value="1"/>
</dbReference>
<comment type="similarity">
    <text evidence="1">Belongs to the SEC6 family.</text>
</comment>
<dbReference type="Gene3D" id="1.10.357.50">
    <property type="match status" value="1"/>
</dbReference>
<dbReference type="GO" id="GO:0051601">
    <property type="term" value="P:exocyst localization"/>
    <property type="evidence" value="ECO:0007669"/>
    <property type="project" value="TreeGrafter"/>
</dbReference>